<dbReference type="InterPro" id="IPR002347">
    <property type="entry name" value="SDR_fam"/>
</dbReference>
<sequence>MDTLPSIGTRLDGKVAVIVGAGGEIARAIVSRFRAEGATVVGIDRRGDIETDATLFTADMRNEDAVIETIRAIVERFGRIDVLYNNIGPLNPDDRALETNTTDTWEAVFRDLVLPVVLTCKHVVPLMRSNPGGGSIINTGSFLAGQGSATAQTAFNAAKAAVTQITQDLGVHLARAGVRVNSLSLGPVDSPESRAMFERLGADGVKARLIHVPTGRFATPAEVAGAAAFLASDDAGYVTASSFPVNGGIPGAYTIPA</sequence>
<dbReference type="CDD" id="cd05233">
    <property type="entry name" value="SDR_c"/>
    <property type="match status" value="1"/>
</dbReference>
<comment type="caution">
    <text evidence="3">The sequence shown here is derived from an EMBL/GenBank/DDBJ whole genome shotgun (WGS) entry which is preliminary data.</text>
</comment>
<proteinExistence type="inferred from homology"/>
<dbReference type="PRINTS" id="PR00081">
    <property type="entry name" value="GDHRDH"/>
</dbReference>
<accession>A0ABP8VNK5</accession>
<dbReference type="PRINTS" id="PR00080">
    <property type="entry name" value="SDRFAMILY"/>
</dbReference>
<dbReference type="InterPro" id="IPR036291">
    <property type="entry name" value="NAD(P)-bd_dom_sf"/>
</dbReference>
<comment type="similarity">
    <text evidence="1">Belongs to the short-chain dehydrogenases/reductases (SDR) family.</text>
</comment>
<evidence type="ECO:0000256" key="1">
    <source>
        <dbReference type="ARBA" id="ARBA00006484"/>
    </source>
</evidence>
<keyword evidence="4" id="KW-1185">Reference proteome</keyword>
<reference evidence="4" key="1">
    <citation type="journal article" date="2019" name="Int. J. Syst. Evol. Microbiol.">
        <title>The Global Catalogue of Microorganisms (GCM) 10K type strain sequencing project: providing services to taxonomists for standard genome sequencing and annotation.</title>
        <authorList>
            <consortium name="The Broad Institute Genomics Platform"/>
            <consortium name="The Broad Institute Genome Sequencing Center for Infectious Disease"/>
            <person name="Wu L."/>
            <person name="Ma J."/>
        </authorList>
    </citation>
    <scope>NUCLEOTIDE SEQUENCE [LARGE SCALE GENOMIC DNA]</scope>
    <source>
        <strain evidence="4">JCM 18956</strain>
    </source>
</reference>
<dbReference type="EMBL" id="BAABLM010000001">
    <property type="protein sequence ID" value="GAA4667924.1"/>
    <property type="molecule type" value="Genomic_DNA"/>
</dbReference>
<protein>
    <submittedName>
        <fullName evidence="3">3-oxoacyl-ACP reductase</fullName>
    </submittedName>
</protein>
<organism evidence="3 4">
    <name type="scientific">Frondihabitans cladoniiphilus</name>
    <dbReference type="NCBI Taxonomy" id="715785"/>
    <lineage>
        <taxon>Bacteria</taxon>
        <taxon>Bacillati</taxon>
        <taxon>Actinomycetota</taxon>
        <taxon>Actinomycetes</taxon>
        <taxon>Micrococcales</taxon>
        <taxon>Microbacteriaceae</taxon>
        <taxon>Frondihabitans</taxon>
    </lineage>
</organism>
<evidence type="ECO:0000313" key="4">
    <source>
        <dbReference type="Proteomes" id="UP001501295"/>
    </source>
</evidence>
<name>A0ABP8VNK5_9MICO</name>
<dbReference type="RefSeq" id="WP_345373430.1">
    <property type="nucleotide sequence ID" value="NZ_BAABLM010000001.1"/>
</dbReference>
<keyword evidence="2" id="KW-0560">Oxidoreductase</keyword>
<dbReference type="SUPFAM" id="SSF51735">
    <property type="entry name" value="NAD(P)-binding Rossmann-fold domains"/>
    <property type="match status" value="1"/>
</dbReference>
<evidence type="ECO:0000313" key="3">
    <source>
        <dbReference type="EMBL" id="GAA4667924.1"/>
    </source>
</evidence>
<evidence type="ECO:0000256" key="2">
    <source>
        <dbReference type="ARBA" id="ARBA00023002"/>
    </source>
</evidence>
<dbReference type="PANTHER" id="PTHR42760:SF115">
    <property type="entry name" value="3-OXOACYL-[ACYL-CARRIER-PROTEIN] REDUCTASE FABG"/>
    <property type="match status" value="1"/>
</dbReference>
<dbReference type="Pfam" id="PF13561">
    <property type="entry name" value="adh_short_C2"/>
    <property type="match status" value="1"/>
</dbReference>
<gene>
    <name evidence="3" type="ORF">GCM10025780_07920</name>
</gene>
<dbReference type="Gene3D" id="3.40.50.720">
    <property type="entry name" value="NAD(P)-binding Rossmann-like Domain"/>
    <property type="match status" value="1"/>
</dbReference>
<dbReference type="PANTHER" id="PTHR42760">
    <property type="entry name" value="SHORT-CHAIN DEHYDROGENASES/REDUCTASES FAMILY MEMBER"/>
    <property type="match status" value="1"/>
</dbReference>
<dbReference type="Proteomes" id="UP001501295">
    <property type="component" value="Unassembled WGS sequence"/>
</dbReference>